<protein>
    <recommendedName>
        <fullName evidence="3">Secreted protein</fullName>
    </recommendedName>
</protein>
<organism evidence="1 2">
    <name type="scientific">Cryptococcus tetragattii IND107</name>
    <dbReference type="NCBI Taxonomy" id="1296105"/>
    <lineage>
        <taxon>Eukaryota</taxon>
        <taxon>Fungi</taxon>
        <taxon>Dikarya</taxon>
        <taxon>Basidiomycota</taxon>
        <taxon>Agaricomycotina</taxon>
        <taxon>Tremellomycetes</taxon>
        <taxon>Tremellales</taxon>
        <taxon>Cryptococcaceae</taxon>
        <taxon>Cryptococcus</taxon>
        <taxon>Cryptococcus gattii species complex</taxon>
    </lineage>
</organism>
<proteinExistence type="predicted"/>
<dbReference type="EMBL" id="ATAM02000003">
    <property type="protein sequence ID" value="KAL0252762.1"/>
    <property type="molecule type" value="Genomic_DNA"/>
</dbReference>
<evidence type="ECO:0000313" key="1">
    <source>
        <dbReference type="EMBL" id="KAL0252762.1"/>
    </source>
</evidence>
<dbReference type="GeneID" id="91989012"/>
<dbReference type="Proteomes" id="UP000054399">
    <property type="component" value="Unassembled WGS sequence"/>
</dbReference>
<evidence type="ECO:0008006" key="3">
    <source>
        <dbReference type="Google" id="ProtNLM"/>
    </source>
</evidence>
<gene>
    <name evidence="1" type="ORF">I308_102154</name>
</gene>
<keyword evidence="2" id="KW-1185">Reference proteome</keyword>
<evidence type="ECO:0000313" key="2">
    <source>
        <dbReference type="Proteomes" id="UP000054399"/>
    </source>
</evidence>
<accession>A0ABR3BWL0</accession>
<sequence length="104" mass="11826">MHHPFFSFSSSTLLCRISPSVLSFEEVPGGYRRSWRYGTSWPFEESLGDTVGRSGLSDRRSNKSRFTLQCPTNENGKLLIALVRFMSDYFTFTTLTVGTAYCYA</sequence>
<dbReference type="RefSeq" id="XP_066615482.1">
    <property type="nucleotide sequence ID" value="XM_066756705.1"/>
</dbReference>
<comment type="caution">
    <text evidence="1">The sequence shown here is derived from an EMBL/GenBank/DDBJ whole genome shotgun (WGS) entry which is preliminary data.</text>
</comment>
<reference evidence="1 2" key="2">
    <citation type="submission" date="2024-01" db="EMBL/GenBank/DDBJ databases">
        <title>Comparative genomics of Cryptococcus and Kwoniella reveals pathogenesis evolution and contrasting modes of karyotype evolution via chromosome fusion or intercentromeric recombination.</title>
        <authorList>
            <person name="Coelho M.A."/>
            <person name="David-Palma M."/>
            <person name="Shea T."/>
            <person name="Bowers K."/>
            <person name="Mcginley-Smith S."/>
            <person name="Mohammad A.W."/>
            <person name="Gnirke A."/>
            <person name="Yurkov A.M."/>
            <person name="Nowrousian M."/>
            <person name="Sun S."/>
            <person name="Cuomo C.A."/>
            <person name="Heitman J."/>
        </authorList>
    </citation>
    <scope>NUCLEOTIDE SEQUENCE [LARGE SCALE GENOMIC DNA]</scope>
    <source>
        <strain evidence="1 2">IND107</strain>
    </source>
</reference>
<name>A0ABR3BWL0_9TREE</name>
<reference evidence="2" key="1">
    <citation type="submission" date="2015-01" db="EMBL/GenBank/DDBJ databases">
        <title>The Genome Sequence of Cryptococcus gattii MMRL2647.</title>
        <authorList>
            <consortium name="The Broad Institute Genomics Platform"/>
            <person name="Cuomo C."/>
            <person name="Litvintseva A."/>
            <person name="Chen Y."/>
            <person name="Heitman J."/>
            <person name="Sun S."/>
            <person name="Springer D."/>
            <person name="Dromer F."/>
            <person name="Young S."/>
            <person name="Zeng Q."/>
            <person name="Gargeya S."/>
            <person name="Abouelleil A."/>
            <person name="Alvarado L."/>
            <person name="Chapman S.B."/>
            <person name="Gainer-Dewar J."/>
            <person name="Goldberg J."/>
            <person name="Griggs A."/>
            <person name="Gujja S."/>
            <person name="Hansen M."/>
            <person name="Howarth C."/>
            <person name="Imamovic A."/>
            <person name="Larimer J."/>
            <person name="Murphy C."/>
            <person name="Naylor J."/>
            <person name="Pearson M."/>
            <person name="Priest M."/>
            <person name="Roberts A."/>
            <person name="Saif S."/>
            <person name="Shea T."/>
            <person name="Sykes S."/>
            <person name="Wortman J."/>
            <person name="Nusbaum C."/>
            <person name="Birren B."/>
        </authorList>
    </citation>
    <scope>NUCLEOTIDE SEQUENCE [LARGE SCALE GENOMIC DNA]</scope>
    <source>
        <strain evidence="2">IND107</strain>
    </source>
</reference>